<feature type="signal peptide" evidence="6">
    <location>
        <begin position="1"/>
        <end position="28"/>
    </location>
</feature>
<dbReference type="Pfam" id="PF05592">
    <property type="entry name" value="Bac_rhamnosid"/>
    <property type="match status" value="1"/>
</dbReference>
<dbReference type="EC" id="3.2.1.40" evidence="2"/>
<evidence type="ECO:0000313" key="8">
    <source>
        <dbReference type="EMBL" id="ATG53355.1"/>
    </source>
</evidence>
<evidence type="ECO:0000256" key="1">
    <source>
        <dbReference type="ARBA" id="ARBA00001445"/>
    </source>
</evidence>
<dbReference type="GO" id="GO:0000272">
    <property type="term" value="P:polysaccharide catabolic process"/>
    <property type="evidence" value="ECO:0007669"/>
    <property type="project" value="UniProtKB-KW"/>
</dbReference>
<dbReference type="InterPro" id="IPR035396">
    <property type="entry name" value="Bac_rhamnosid6H"/>
</dbReference>
<evidence type="ECO:0000256" key="6">
    <source>
        <dbReference type="SAM" id="SignalP"/>
    </source>
</evidence>
<evidence type="ECO:0000256" key="3">
    <source>
        <dbReference type="ARBA" id="ARBA00022801"/>
    </source>
</evidence>
<dbReference type="AlphaFoldDB" id="A0A291GSX7"/>
<dbReference type="Gene3D" id="2.60.420.10">
    <property type="entry name" value="Maltose phosphorylase, domain 3"/>
    <property type="match status" value="1"/>
</dbReference>
<keyword evidence="3" id="KW-0378">Hydrolase</keyword>
<comment type="catalytic activity">
    <reaction evidence="1">
        <text>Hydrolysis of terminal non-reducing alpha-L-rhamnose residues in alpha-L-rhamnosides.</text>
        <dbReference type="EC" id="3.2.1.40"/>
    </reaction>
</comment>
<dbReference type="GO" id="GO:0030596">
    <property type="term" value="F:alpha-L-rhamnosidase activity"/>
    <property type="evidence" value="ECO:0007669"/>
    <property type="project" value="UniProtKB-EC"/>
</dbReference>
<dbReference type="EMBL" id="CP023564">
    <property type="protein sequence ID" value="ATG53355.1"/>
    <property type="molecule type" value="Genomic_DNA"/>
</dbReference>
<dbReference type="KEGG" id="bgg:CFK41_00115"/>
<dbReference type="Pfam" id="PF25788">
    <property type="entry name" value="Ig_Rha78A_N"/>
    <property type="match status" value="1"/>
</dbReference>
<keyword evidence="5" id="KW-0624">Polysaccharide degradation</keyword>
<dbReference type="Gene3D" id="2.60.40.10">
    <property type="entry name" value="Immunoglobulins"/>
    <property type="match status" value="1"/>
</dbReference>
<dbReference type="Proteomes" id="UP000217889">
    <property type="component" value="Chromosome"/>
</dbReference>
<sequence>MCVPPASMPITNSCCGALCVMTVNLAAARPCAAASLLLVSSRAKELRPMDSTTRPGGLLMNLQEHAVGVDASALRCSWIVPMLGDAQQRRYRLQIADEPTCADPLWDSGSVLSAESAGVLIQDLPLQPSTPYWWRVQVDTSERGDWSHVAPFTTAPCQWPATPIWAEDGADWALLRTEIDLPVTPIRAAFVEAVGLSPEGGPSEDGPRGGRQHVYKLWVNGQVIGFGSVRSQDDHPRLHTHHLDDALRPGPNALAVLAWAQEGRQFAARLVGVLEDGTRIEHLTSPETWRALPGNGLLPGERSIEGFWYHAPAEDWDLREEPVGWTARGFDDAGWAAASAAAALPAQPSPAIVSLGQTGGERARLEPVGPGAWRFDLGREVVGGLHVRCRASDGARLAVHLGEQREADGRVISTMPTGNVYEETWTLRGGEQEIEHWGYRAFRHGELRVLSGSVEGLEVTPTILSSGTHHTGAFASSGPELDRVHEMCRYSIEATALDLYLDTPARERGPYEGDAFVNQLSQYACERSYALARVSNQYLTRRPTWPAEYHLMPVLVAWEDYLATGDDAQLRTDLELWRGANHDRHLGADDLLHKDPRPSSDWGADLVDWPQTCRDDYEFTEVNTVLNAFQTAAHQALARICAVLGRDGEAKRHAALAERMRAAIEAHLVREDGLYRDGLGTEHSAQHASAIPVALGLAPASRHDVLGEALAAGGMRMSVYGAQFLLDALFTLGRADEAHALMTSRGQRGWLHLLDDLGASIVPEAWDPSLKPNMTYSHAWGTAPVNVIARHVLGVRAVAPGAARLEITPQPGPLTWMEGTVPTIRGDVRVRYDREEGALEVRIPANTTARVRCGDVEREVGPGVTRLGL</sequence>
<proteinExistence type="predicted"/>
<dbReference type="Pfam" id="PF17389">
    <property type="entry name" value="Bac_rhamnosid6H"/>
    <property type="match status" value="1"/>
</dbReference>
<evidence type="ECO:0000259" key="7">
    <source>
        <dbReference type="PROSITE" id="PS50853"/>
    </source>
</evidence>
<evidence type="ECO:0000256" key="2">
    <source>
        <dbReference type="ARBA" id="ARBA00012652"/>
    </source>
</evidence>
<dbReference type="InterPro" id="IPR036116">
    <property type="entry name" value="FN3_sf"/>
</dbReference>
<feature type="domain" description="Fibronectin type-III" evidence="7">
    <location>
        <begin position="58"/>
        <end position="157"/>
    </location>
</feature>
<protein>
    <recommendedName>
        <fullName evidence="2">alpha-L-rhamnosidase</fullName>
        <ecNumber evidence="2">3.2.1.40</ecNumber>
    </recommendedName>
</protein>
<keyword evidence="9" id="KW-1185">Reference proteome</keyword>
<feature type="chain" id="PRO_5039715483" description="alpha-L-rhamnosidase" evidence="6">
    <location>
        <begin position="29"/>
        <end position="869"/>
    </location>
</feature>
<dbReference type="Gene3D" id="2.60.120.260">
    <property type="entry name" value="Galactose-binding domain-like"/>
    <property type="match status" value="2"/>
</dbReference>
<keyword evidence="6" id="KW-0732">Signal</keyword>
<dbReference type="InterPro" id="IPR035398">
    <property type="entry name" value="Bac_rhamnosid_C"/>
</dbReference>
<reference evidence="8 9" key="1">
    <citation type="journal article" date="2014" name="Int. J. Syst. Evol. Microbiol.">
        <title>Brachybacterium ginsengisoli sp. nov., isolated from soil of a ginseng field.</title>
        <authorList>
            <person name="Hoang V.A."/>
            <person name="Kim Y.J."/>
            <person name="Nguyen N.L."/>
            <person name="Yang D.C."/>
        </authorList>
    </citation>
    <scope>NUCLEOTIDE SEQUENCE [LARGE SCALE GENOMIC DNA]</scope>
    <source>
        <strain evidence="8 9">DCY80</strain>
    </source>
</reference>
<name>A0A291GSX7_9MICO</name>
<dbReference type="PANTHER" id="PTHR33307:SF6">
    <property type="entry name" value="ALPHA-RHAMNOSIDASE (EUROFUNG)-RELATED"/>
    <property type="match status" value="1"/>
</dbReference>
<dbReference type="SUPFAM" id="SSF48208">
    <property type="entry name" value="Six-hairpin glycosidases"/>
    <property type="match status" value="1"/>
</dbReference>
<dbReference type="SUPFAM" id="SSF49265">
    <property type="entry name" value="Fibronectin type III"/>
    <property type="match status" value="1"/>
</dbReference>
<gene>
    <name evidence="8" type="ORF">CFK41_00115</name>
</gene>
<dbReference type="InterPro" id="IPR003961">
    <property type="entry name" value="FN3_dom"/>
</dbReference>
<organism evidence="8 9">
    <name type="scientific">Brachybacterium ginsengisoli</name>
    <dbReference type="NCBI Taxonomy" id="1331682"/>
    <lineage>
        <taxon>Bacteria</taxon>
        <taxon>Bacillati</taxon>
        <taxon>Actinomycetota</taxon>
        <taxon>Actinomycetes</taxon>
        <taxon>Micrococcales</taxon>
        <taxon>Dermabacteraceae</taxon>
        <taxon>Brachybacterium</taxon>
    </lineage>
</organism>
<keyword evidence="5" id="KW-0119">Carbohydrate metabolism</keyword>
<dbReference type="Pfam" id="PF17390">
    <property type="entry name" value="Bac_rhamnosid_C"/>
    <property type="match status" value="1"/>
</dbReference>
<dbReference type="InterPro" id="IPR013783">
    <property type="entry name" value="Ig-like_fold"/>
</dbReference>
<evidence type="ECO:0000256" key="5">
    <source>
        <dbReference type="ARBA" id="ARBA00023326"/>
    </source>
</evidence>
<dbReference type="PROSITE" id="PS50853">
    <property type="entry name" value="FN3"/>
    <property type="match status" value="1"/>
</dbReference>
<accession>A0A291GSX7</accession>
<dbReference type="InterPro" id="IPR012341">
    <property type="entry name" value="6hp_glycosidase-like_sf"/>
</dbReference>
<evidence type="ECO:0000256" key="4">
    <source>
        <dbReference type="ARBA" id="ARBA00023295"/>
    </source>
</evidence>
<dbReference type="InterPro" id="IPR008902">
    <property type="entry name" value="Rhamnosid_concanavalin"/>
</dbReference>
<dbReference type="Gene3D" id="1.50.10.10">
    <property type="match status" value="1"/>
</dbReference>
<keyword evidence="4" id="KW-0326">Glycosidase</keyword>
<dbReference type="InterPro" id="IPR008928">
    <property type="entry name" value="6-hairpin_glycosidase_sf"/>
</dbReference>
<dbReference type="InterPro" id="IPR016007">
    <property type="entry name" value="Alpha_rhamnosid"/>
</dbReference>
<dbReference type="PANTHER" id="PTHR33307">
    <property type="entry name" value="ALPHA-RHAMNOSIDASE (EUROFUNG)"/>
    <property type="match status" value="1"/>
</dbReference>
<evidence type="ECO:0000313" key="9">
    <source>
        <dbReference type="Proteomes" id="UP000217889"/>
    </source>
</evidence>